<keyword evidence="2" id="KW-1185">Reference proteome</keyword>
<gene>
    <name evidence="1" type="ORF">ACOLOM_LOCUS7462</name>
</gene>
<dbReference type="EMBL" id="CAJVPT010017244">
    <property type="protein sequence ID" value="CAG8624974.1"/>
    <property type="molecule type" value="Genomic_DNA"/>
</dbReference>
<sequence length="142" mass="16203">KYFTYVEDSKNTDFPNSPPRVSDLKTYDDGTILIRTVRINPDIDCADSSIYLNESCTCLEKLLSFRIIDLDGAVKEININNTNLGLDPVNFCLFTNDKNPITIFPLDSPFILVNYVNITNSSGFNTFEDWGMVIDWSGHKYR</sequence>
<protein>
    <submittedName>
        <fullName evidence="1">11787_t:CDS:1</fullName>
    </submittedName>
</protein>
<comment type="caution">
    <text evidence="1">The sequence shown here is derived from an EMBL/GenBank/DDBJ whole genome shotgun (WGS) entry which is preliminary data.</text>
</comment>
<accession>A0ACA9N433</accession>
<reference evidence="1" key="1">
    <citation type="submission" date="2021-06" db="EMBL/GenBank/DDBJ databases">
        <authorList>
            <person name="Kallberg Y."/>
            <person name="Tangrot J."/>
            <person name="Rosling A."/>
        </authorList>
    </citation>
    <scope>NUCLEOTIDE SEQUENCE</scope>
    <source>
        <strain evidence="1">CL356</strain>
    </source>
</reference>
<dbReference type="Proteomes" id="UP000789525">
    <property type="component" value="Unassembled WGS sequence"/>
</dbReference>
<name>A0ACA9N433_9GLOM</name>
<proteinExistence type="predicted"/>
<feature type="non-terminal residue" evidence="1">
    <location>
        <position position="1"/>
    </location>
</feature>
<evidence type="ECO:0000313" key="1">
    <source>
        <dbReference type="EMBL" id="CAG8624974.1"/>
    </source>
</evidence>
<organism evidence="1 2">
    <name type="scientific">Acaulospora colombiana</name>
    <dbReference type="NCBI Taxonomy" id="27376"/>
    <lineage>
        <taxon>Eukaryota</taxon>
        <taxon>Fungi</taxon>
        <taxon>Fungi incertae sedis</taxon>
        <taxon>Mucoromycota</taxon>
        <taxon>Glomeromycotina</taxon>
        <taxon>Glomeromycetes</taxon>
        <taxon>Diversisporales</taxon>
        <taxon>Acaulosporaceae</taxon>
        <taxon>Acaulospora</taxon>
    </lineage>
</organism>
<evidence type="ECO:0000313" key="2">
    <source>
        <dbReference type="Proteomes" id="UP000789525"/>
    </source>
</evidence>